<evidence type="ECO:0000259" key="6">
    <source>
        <dbReference type="PROSITE" id="PS50109"/>
    </source>
</evidence>
<evidence type="ECO:0000256" key="3">
    <source>
        <dbReference type="ARBA" id="ARBA00022553"/>
    </source>
</evidence>
<dbReference type="PANTHER" id="PTHR43304:SF1">
    <property type="entry name" value="PAC DOMAIN-CONTAINING PROTEIN"/>
    <property type="match status" value="1"/>
</dbReference>
<feature type="domain" description="Histidine kinase" evidence="6">
    <location>
        <begin position="577"/>
        <end position="786"/>
    </location>
</feature>
<dbReference type="CDD" id="cd00082">
    <property type="entry name" value="HisKA"/>
    <property type="match status" value="1"/>
</dbReference>
<dbReference type="GO" id="GO:0000155">
    <property type="term" value="F:phosphorelay sensor kinase activity"/>
    <property type="evidence" value="ECO:0007669"/>
    <property type="project" value="InterPro"/>
</dbReference>
<evidence type="ECO:0000313" key="9">
    <source>
        <dbReference type="EMBL" id="SHF48181.1"/>
    </source>
</evidence>
<dbReference type="InterPro" id="IPR001610">
    <property type="entry name" value="PAC"/>
</dbReference>
<dbReference type="Gene3D" id="3.30.565.10">
    <property type="entry name" value="Histidine kinase-like ATPase, C-terminal domain"/>
    <property type="match status" value="1"/>
</dbReference>
<dbReference type="SMART" id="SM00388">
    <property type="entry name" value="HisKA"/>
    <property type="match status" value="1"/>
</dbReference>
<comment type="catalytic activity">
    <reaction evidence="1">
        <text>ATP + protein L-histidine = ADP + protein N-phospho-L-histidine.</text>
        <dbReference type="EC" id="2.7.13.3"/>
    </reaction>
</comment>
<dbReference type="FunFam" id="3.30.565.10:FF:000006">
    <property type="entry name" value="Sensor histidine kinase WalK"/>
    <property type="match status" value="1"/>
</dbReference>
<keyword evidence="5" id="KW-0418">Kinase</keyword>
<dbReference type="InterPro" id="IPR000700">
    <property type="entry name" value="PAS-assoc_C"/>
</dbReference>
<dbReference type="InterPro" id="IPR003661">
    <property type="entry name" value="HisK_dim/P_dom"/>
</dbReference>
<dbReference type="SMART" id="SM00387">
    <property type="entry name" value="HATPase_c"/>
    <property type="match status" value="1"/>
</dbReference>
<evidence type="ECO:0000256" key="2">
    <source>
        <dbReference type="ARBA" id="ARBA00012438"/>
    </source>
</evidence>
<evidence type="ECO:0000313" key="10">
    <source>
        <dbReference type="Proteomes" id="UP000184406"/>
    </source>
</evidence>
<name>A0A1M5C0F3_9FLAO</name>
<feature type="domain" description="PAC" evidence="8">
    <location>
        <begin position="127"/>
        <end position="179"/>
    </location>
</feature>
<evidence type="ECO:0000259" key="8">
    <source>
        <dbReference type="PROSITE" id="PS50113"/>
    </source>
</evidence>
<protein>
    <recommendedName>
        <fullName evidence="2">histidine kinase</fullName>
        <ecNumber evidence="2">2.7.13.3</ecNumber>
    </recommendedName>
</protein>
<dbReference type="Gene3D" id="3.30.450.20">
    <property type="entry name" value="PAS domain"/>
    <property type="match status" value="4"/>
</dbReference>
<dbReference type="PROSITE" id="PS50109">
    <property type="entry name" value="HIS_KIN"/>
    <property type="match status" value="1"/>
</dbReference>
<dbReference type="PANTHER" id="PTHR43304">
    <property type="entry name" value="PHYTOCHROME-LIKE PROTEIN CPH1"/>
    <property type="match status" value="1"/>
</dbReference>
<dbReference type="PRINTS" id="PR00344">
    <property type="entry name" value="BCTRLSENSOR"/>
</dbReference>
<keyword evidence="4" id="KW-0808">Transferase</keyword>
<dbReference type="Pfam" id="PF08448">
    <property type="entry name" value="PAS_4"/>
    <property type="match status" value="1"/>
</dbReference>
<evidence type="ECO:0000256" key="1">
    <source>
        <dbReference type="ARBA" id="ARBA00000085"/>
    </source>
</evidence>
<dbReference type="InterPro" id="IPR000014">
    <property type="entry name" value="PAS"/>
</dbReference>
<keyword evidence="3" id="KW-0597">Phosphoprotein</keyword>
<dbReference type="InterPro" id="IPR005467">
    <property type="entry name" value="His_kinase_dom"/>
</dbReference>
<dbReference type="Pfam" id="PF13426">
    <property type="entry name" value="PAS_9"/>
    <property type="match status" value="2"/>
</dbReference>
<proteinExistence type="predicted"/>
<gene>
    <name evidence="9" type="ORF">SAMN03080594_104314</name>
</gene>
<dbReference type="InterPro" id="IPR052162">
    <property type="entry name" value="Sensor_kinase/Photoreceptor"/>
</dbReference>
<keyword evidence="10" id="KW-1185">Reference proteome</keyword>
<sequence>MDNKEVILLKKALERQKKARIQAEKILESKSHELYNTVHHLKQENSKLQHLLDEKTSELDGAFINIIDPYVVMDLKFNVINMNNSAKDFLGYDHTKEEINLAKMVHKDYVDYTVKSFNFLIEVGTLKNYRAKIILRDTSEKHVQINANMIYDPTGKPIAAQGIIRDISQETEIKHLLAEQKKQQDIIVENSPLGIVLSVDGKIIKANPSFSKLVGYSEKELKILKVSDISATDTSKATQDLMDKMNTGKLDNFTITKQYIRKNGTILHAKTNVSAVKNFKGEVEFQVAMIEDISKELEAEEQLKASENRLSTLILNLQTGVLLEDEHRKIALTNQLFCDLFQISASPEELIGADCAISAEQSKEYFKDPEAFVKRIDEVLGNQKMVVGDELEMLDGRILERDYIPIFNNGRYTGHLWTYQDVTLRRNYKRTLEAQREKYSSIIANMNLGLIEVDNDDVVQMVNHSFCQMSGYTEKELLGQKAVDIIKPLDNKIVHEKNQKRLKGHSDSYEVKIAHKNGELRHWLISGAPRYNESGAVVGSIGIHLDITEQKHLQLQKEQLLKELESSNRGLQEYAHIVSHDLKSPLRSISALASWVKEDYHEILDINGQNQLQMMQEKIEGMDKLIDGILNYSSINSQNLENEMVDLNSVIHEIREIIFIPEHVNVVIMNTLPVLNSDRTKMHQLFQNLISNAVMHIPKKEGLVKVSSEETNTHWQFSIEDNGIGIPKEYHEKIFKIFQSIGEGERSTGIGLSIVKKIVDLYEGDIWLESEENKGTTFYFTLKKNL</sequence>
<feature type="domain" description="PAS" evidence="7">
    <location>
        <begin position="195"/>
        <end position="221"/>
    </location>
</feature>
<feature type="domain" description="PAC" evidence="8">
    <location>
        <begin position="507"/>
        <end position="559"/>
    </location>
</feature>
<dbReference type="InterPro" id="IPR035965">
    <property type="entry name" value="PAS-like_dom_sf"/>
</dbReference>
<dbReference type="InterPro" id="IPR004358">
    <property type="entry name" value="Sig_transdc_His_kin-like_C"/>
</dbReference>
<dbReference type="InterPro" id="IPR003594">
    <property type="entry name" value="HATPase_dom"/>
</dbReference>
<dbReference type="Pfam" id="PF00512">
    <property type="entry name" value="HisKA"/>
    <property type="match status" value="1"/>
</dbReference>
<dbReference type="Pfam" id="PF02518">
    <property type="entry name" value="HATPase_c"/>
    <property type="match status" value="1"/>
</dbReference>
<dbReference type="AlphaFoldDB" id="A0A1M5C0F3"/>
<evidence type="ECO:0000256" key="5">
    <source>
        <dbReference type="ARBA" id="ARBA00022777"/>
    </source>
</evidence>
<dbReference type="OrthoDB" id="9781208at2"/>
<dbReference type="EC" id="2.7.13.3" evidence="2"/>
<dbReference type="SMART" id="SM00091">
    <property type="entry name" value="PAS"/>
    <property type="match status" value="4"/>
</dbReference>
<organism evidence="9 10">
    <name type="scientific">Arenibacter palladensis</name>
    <dbReference type="NCBI Taxonomy" id="237373"/>
    <lineage>
        <taxon>Bacteria</taxon>
        <taxon>Pseudomonadati</taxon>
        <taxon>Bacteroidota</taxon>
        <taxon>Flavobacteriia</taxon>
        <taxon>Flavobacteriales</taxon>
        <taxon>Flavobacteriaceae</taxon>
        <taxon>Arenibacter</taxon>
    </lineage>
</organism>
<dbReference type="Proteomes" id="UP000184406">
    <property type="component" value="Unassembled WGS sequence"/>
</dbReference>
<reference evidence="10" key="1">
    <citation type="submission" date="2016-11" db="EMBL/GenBank/DDBJ databases">
        <authorList>
            <person name="Varghese N."/>
            <person name="Submissions S."/>
        </authorList>
    </citation>
    <scope>NUCLEOTIDE SEQUENCE [LARGE SCALE GENOMIC DNA]</scope>
    <source>
        <strain evidence="10">DSM 17539</strain>
    </source>
</reference>
<dbReference type="PROSITE" id="PS50112">
    <property type="entry name" value="PAS"/>
    <property type="match status" value="2"/>
</dbReference>
<dbReference type="SMART" id="SM00086">
    <property type="entry name" value="PAC"/>
    <property type="match status" value="3"/>
</dbReference>
<feature type="domain" description="PAS" evidence="7">
    <location>
        <begin position="435"/>
        <end position="505"/>
    </location>
</feature>
<dbReference type="EMBL" id="FQUX01000004">
    <property type="protein sequence ID" value="SHF48181.1"/>
    <property type="molecule type" value="Genomic_DNA"/>
</dbReference>
<dbReference type="CDD" id="cd00130">
    <property type="entry name" value="PAS"/>
    <property type="match status" value="2"/>
</dbReference>
<dbReference type="SUPFAM" id="SSF55785">
    <property type="entry name" value="PYP-like sensor domain (PAS domain)"/>
    <property type="match status" value="4"/>
</dbReference>
<dbReference type="InterPro" id="IPR036890">
    <property type="entry name" value="HATPase_C_sf"/>
</dbReference>
<evidence type="ECO:0000259" key="7">
    <source>
        <dbReference type="PROSITE" id="PS50112"/>
    </source>
</evidence>
<dbReference type="NCBIfam" id="TIGR00229">
    <property type="entry name" value="sensory_box"/>
    <property type="match status" value="3"/>
</dbReference>
<feature type="domain" description="PAC" evidence="8">
    <location>
        <begin position="253"/>
        <end position="305"/>
    </location>
</feature>
<dbReference type="SUPFAM" id="SSF47384">
    <property type="entry name" value="Homodimeric domain of signal transducing histidine kinase"/>
    <property type="match status" value="1"/>
</dbReference>
<dbReference type="PROSITE" id="PS50113">
    <property type="entry name" value="PAC"/>
    <property type="match status" value="3"/>
</dbReference>
<dbReference type="Gene3D" id="1.10.287.130">
    <property type="match status" value="1"/>
</dbReference>
<evidence type="ECO:0000256" key="4">
    <source>
        <dbReference type="ARBA" id="ARBA00022679"/>
    </source>
</evidence>
<dbReference type="InterPro" id="IPR036097">
    <property type="entry name" value="HisK_dim/P_sf"/>
</dbReference>
<dbReference type="InterPro" id="IPR013656">
    <property type="entry name" value="PAS_4"/>
</dbReference>
<accession>A0A1M5C0F3</accession>
<dbReference type="RefSeq" id="WP_072862573.1">
    <property type="nucleotide sequence ID" value="NZ_FQUX01000004.1"/>
</dbReference>
<dbReference type="SUPFAM" id="SSF55874">
    <property type="entry name" value="ATPase domain of HSP90 chaperone/DNA topoisomerase II/histidine kinase"/>
    <property type="match status" value="1"/>
</dbReference>